<dbReference type="InterPro" id="IPR018490">
    <property type="entry name" value="cNMP-bd_dom_sf"/>
</dbReference>
<evidence type="ECO:0000259" key="6">
    <source>
        <dbReference type="Pfam" id="PF00520"/>
    </source>
</evidence>
<protein>
    <recommendedName>
        <fullName evidence="6">Ion transport domain-containing protein</fullName>
    </recommendedName>
</protein>
<dbReference type="PANTHER" id="PTHR45689:SF5">
    <property type="entry name" value="I[[H]] CHANNEL, ISOFORM E"/>
    <property type="match status" value="1"/>
</dbReference>
<evidence type="ECO:0000256" key="1">
    <source>
        <dbReference type="ARBA" id="ARBA00004141"/>
    </source>
</evidence>
<dbReference type="Gene3D" id="1.10.287.70">
    <property type="match status" value="1"/>
</dbReference>
<keyword evidence="3 5" id="KW-1133">Transmembrane helix</keyword>
<dbReference type="Gene3D" id="2.60.120.10">
    <property type="entry name" value="Jelly Rolls"/>
    <property type="match status" value="1"/>
</dbReference>
<feature type="domain" description="Ion transport" evidence="6">
    <location>
        <begin position="197"/>
        <end position="445"/>
    </location>
</feature>
<name>A0AA36J2R3_9DINO</name>
<dbReference type="SUPFAM" id="SSF51206">
    <property type="entry name" value="cAMP-binding domain-like"/>
    <property type="match status" value="1"/>
</dbReference>
<dbReference type="Proteomes" id="UP001178507">
    <property type="component" value="Unassembled WGS sequence"/>
</dbReference>
<dbReference type="InterPro" id="IPR014710">
    <property type="entry name" value="RmlC-like_jellyroll"/>
</dbReference>
<accession>A0AA36J2R3</accession>
<evidence type="ECO:0000256" key="2">
    <source>
        <dbReference type="ARBA" id="ARBA00022692"/>
    </source>
</evidence>
<feature type="transmembrane region" description="Helical" evidence="5">
    <location>
        <begin position="236"/>
        <end position="258"/>
    </location>
</feature>
<feature type="transmembrane region" description="Helical" evidence="5">
    <location>
        <begin position="347"/>
        <end position="365"/>
    </location>
</feature>
<gene>
    <name evidence="7" type="ORF">EVOR1521_LOCUS21450</name>
</gene>
<comment type="subcellular location">
    <subcellularLocation>
        <location evidence="1">Membrane</location>
        <topology evidence="1">Multi-pass membrane protein</topology>
    </subcellularLocation>
</comment>
<keyword evidence="2 5" id="KW-0812">Transmembrane</keyword>
<evidence type="ECO:0000256" key="5">
    <source>
        <dbReference type="SAM" id="Phobius"/>
    </source>
</evidence>
<keyword evidence="8" id="KW-1185">Reference proteome</keyword>
<dbReference type="Pfam" id="PF00520">
    <property type="entry name" value="Ion_trans"/>
    <property type="match status" value="1"/>
</dbReference>
<evidence type="ECO:0000256" key="3">
    <source>
        <dbReference type="ARBA" id="ARBA00022989"/>
    </source>
</evidence>
<comment type="caution">
    <text evidence="7">The sequence shown here is derived from an EMBL/GenBank/DDBJ whole genome shotgun (WGS) entry which is preliminary data.</text>
</comment>
<dbReference type="EMBL" id="CAUJNA010003266">
    <property type="protein sequence ID" value="CAJ1397434.1"/>
    <property type="molecule type" value="Genomic_DNA"/>
</dbReference>
<evidence type="ECO:0000256" key="4">
    <source>
        <dbReference type="ARBA" id="ARBA00023136"/>
    </source>
</evidence>
<dbReference type="PANTHER" id="PTHR45689">
    <property type="entry name" value="I[[H]] CHANNEL, ISOFORM E"/>
    <property type="match status" value="1"/>
</dbReference>
<dbReference type="AlphaFoldDB" id="A0AA36J2R3"/>
<dbReference type="InterPro" id="IPR005821">
    <property type="entry name" value="Ion_trans_dom"/>
</dbReference>
<keyword evidence="4 5" id="KW-0472">Membrane</keyword>
<feature type="transmembrane region" description="Helical" evidence="5">
    <location>
        <begin position="416"/>
        <end position="437"/>
    </location>
</feature>
<reference evidence="7" key="1">
    <citation type="submission" date="2023-08" db="EMBL/GenBank/DDBJ databases">
        <authorList>
            <person name="Chen Y."/>
            <person name="Shah S."/>
            <person name="Dougan E. K."/>
            <person name="Thang M."/>
            <person name="Chan C."/>
        </authorList>
    </citation>
    <scope>NUCLEOTIDE SEQUENCE</scope>
</reference>
<evidence type="ECO:0000313" key="7">
    <source>
        <dbReference type="EMBL" id="CAJ1397434.1"/>
    </source>
</evidence>
<dbReference type="SUPFAM" id="SSF81324">
    <property type="entry name" value="Voltage-gated potassium channels"/>
    <property type="match status" value="1"/>
</dbReference>
<dbReference type="InterPro" id="IPR051413">
    <property type="entry name" value="K/Na_HCN_channel"/>
</dbReference>
<dbReference type="GO" id="GO:0098855">
    <property type="term" value="C:HCN channel complex"/>
    <property type="evidence" value="ECO:0007669"/>
    <property type="project" value="TreeGrafter"/>
</dbReference>
<dbReference type="GO" id="GO:0005249">
    <property type="term" value="F:voltage-gated potassium channel activity"/>
    <property type="evidence" value="ECO:0007669"/>
    <property type="project" value="TreeGrafter"/>
</dbReference>
<evidence type="ECO:0000313" key="8">
    <source>
        <dbReference type="Proteomes" id="UP001178507"/>
    </source>
</evidence>
<feature type="transmembrane region" description="Helical" evidence="5">
    <location>
        <begin position="270"/>
        <end position="290"/>
    </location>
</feature>
<proteinExistence type="predicted"/>
<dbReference type="GO" id="GO:0035725">
    <property type="term" value="P:sodium ion transmembrane transport"/>
    <property type="evidence" value="ECO:0007669"/>
    <property type="project" value="TreeGrafter"/>
</dbReference>
<organism evidence="7 8">
    <name type="scientific">Effrenium voratum</name>
    <dbReference type="NCBI Taxonomy" id="2562239"/>
    <lineage>
        <taxon>Eukaryota</taxon>
        <taxon>Sar</taxon>
        <taxon>Alveolata</taxon>
        <taxon>Dinophyceae</taxon>
        <taxon>Suessiales</taxon>
        <taxon>Symbiodiniaceae</taxon>
        <taxon>Effrenium</taxon>
    </lineage>
</organism>
<sequence>MEHNFWELHKRLGECYAAQMQEKTESCYLRKLPPLASATLKPCRRAELADLPLAPRSVTAGADGKVDTRVPTQPTQPEFLAATFDAPPVSDLKLLSLGPAVSMRWSSGPFVEDLRAAAEHADLLLTSEGQKPTSEMSLKPREFWMQSEDVGQRFSRNRRHSCSVQLPRGNTLQRLHALQNTFAQLRVIQHPGSPFRAWWDTVGTLLLCYDLVTIPLRVFDVGESMFMMVMSWITQLYWNFDLLLSFITGYYDAGVLILDLRKTAKSYATGWLVFDLAVVSIDWMIVALNARDDDKAGVARLSKTIRTLRFLRLARLGRMVKAGSMIESLREQFTSQMASLQYGVVKIIIRLMLINHVIACLWYMMSMEEEGPNWVNENGLEGESTAYLYATSLHWTFSQLGAGQTSVEAVTLQERIFSVVVAFFCLIMFSTLVSSVSSMMANLQRMKDEEIEQFQSLRRFLAHNNIDADLSHRITRFLQYTFAAKNEVMSADERVPILSLLSKPLQAELQLQRHKDCLGQCAFFNSLLQHSSFHVVRVMRDVALNCMSHAVHASGDVIFVAGAIASSCFFLASGAHSYTNTISTREVCNVWVAEMCLWSPWVHVGDLVAMDLSRLVSMEVTSFCECVGKAVETREMASTYAAQYVAALNVQSSWSDLADEEPCQAKAEERTVRSSGCCPRPAKSELFAFLQPI</sequence>
<dbReference type="GO" id="GO:0003254">
    <property type="term" value="P:regulation of membrane depolarization"/>
    <property type="evidence" value="ECO:0007669"/>
    <property type="project" value="TreeGrafter"/>
</dbReference>